<dbReference type="Gene3D" id="1.20.1280.50">
    <property type="match status" value="1"/>
</dbReference>
<dbReference type="Pfam" id="PF00646">
    <property type="entry name" value="F-box"/>
    <property type="match status" value="1"/>
</dbReference>
<dbReference type="InterPro" id="IPR053781">
    <property type="entry name" value="F-box_AtFBL13-like"/>
</dbReference>
<dbReference type="InterPro" id="IPR032675">
    <property type="entry name" value="LRR_dom_sf"/>
</dbReference>
<protein>
    <recommendedName>
        <fullName evidence="1">F-box domain-containing protein</fullName>
    </recommendedName>
</protein>
<dbReference type="InterPro" id="IPR055411">
    <property type="entry name" value="LRR_FXL15/At3g58940/PEG3-like"/>
</dbReference>
<dbReference type="InterPro" id="IPR006566">
    <property type="entry name" value="FBD"/>
</dbReference>
<proteinExistence type="predicted"/>
<reference evidence="2 3" key="1">
    <citation type="submission" date="2021-02" db="EMBL/GenBank/DDBJ databases">
        <title>Plant Genome Project.</title>
        <authorList>
            <person name="Zhang R.-G."/>
        </authorList>
    </citation>
    <scope>NUCLEOTIDE SEQUENCE [LARGE SCALE GENOMIC DNA]</scope>
    <source>
        <tissue evidence="2">Leaves</tissue>
    </source>
</reference>
<evidence type="ECO:0000313" key="2">
    <source>
        <dbReference type="EMBL" id="KAH7575324.1"/>
    </source>
</evidence>
<dbReference type="Gene3D" id="3.80.10.10">
    <property type="entry name" value="Ribonuclease Inhibitor"/>
    <property type="match status" value="1"/>
</dbReference>
<dbReference type="PANTHER" id="PTHR31900:SF34">
    <property type="entry name" value="EMB|CAB62440.1-RELATED"/>
    <property type="match status" value="1"/>
</dbReference>
<organism evidence="2 3">
    <name type="scientific">Xanthoceras sorbifolium</name>
    <dbReference type="NCBI Taxonomy" id="99658"/>
    <lineage>
        <taxon>Eukaryota</taxon>
        <taxon>Viridiplantae</taxon>
        <taxon>Streptophyta</taxon>
        <taxon>Embryophyta</taxon>
        <taxon>Tracheophyta</taxon>
        <taxon>Spermatophyta</taxon>
        <taxon>Magnoliopsida</taxon>
        <taxon>eudicotyledons</taxon>
        <taxon>Gunneridae</taxon>
        <taxon>Pentapetalae</taxon>
        <taxon>rosids</taxon>
        <taxon>malvids</taxon>
        <taxon>Sapindales</taxon>
        <taxon>Sapindaceae</taxon>
        <taxon>Xanthoceroideae</taxon>
        <taxon>Xanthoceras</taxon>
    </lineage>
</organism>
<accession>A0ABQ8IFS4</accession>
<dbReference type="InterPro" id="IPR050232">
    <property type="entry name" value="FBL13/AtMIF1-like"/>
</dbReference>
<gene>
    <name evidence="2" type="ORF">JRO89_XS02G0083000</name>
</gene>
<dbReference type="InterPro" id="IPR036047">
    <property type="entry name" value="F-box-like_dom_sf"/>
</dbReference>
<dbReference type="Pfam" id="PF08387">
    <property type="entry name" value="FBD"/>
    <property type="match status" value="1"/>
</dbReference>
<name>A0ABQ8IFS4_9ROSI</name>
<dbReference type="PROSITE" id="PS50181">
    <property type="entry name" value="FBOX"/>
    <property type="match status" value="1"/>
</dbReference>
<dbReference type="SMART" id="SM00256">
    <property type="entry name" value="FBOX"/>
    <property type="match status" value="1"/>
</dbReference>
<dbReference type="EMBL" id="JAFEMO010000002">
    <property type="protein sequence ID" value="KAH7575324.1"/>
    <property type="molecule type" value="Genomic_DNA"/>
</dbReference>
<dbReference type="SUPFAM" id="SSF52047">
    <property type="entry name" value="RNI-like"/>
    <property type="match status" value="1"/>
</dbReference>
<comment type="caution">
    <text evidence="2">The sequence shown here is derived from an EMBL/GenBank/DDBJ whole genome shotgun (WGS) entry which is preliminary data.</text>
</comment>
<keyword evidence="3" id="KW-1185">Reference proteome</keyword>
<dbReference type="PANTHER" id="PTHR31900">
    <property type="entry name" value="F-BOX/RNI SUPERFAMILY PROTEIN-RELATED"/>
    <property type="match status" value="1"/>
</dbReference>
<dbReference type="SMART" id="SM00579">
    <property type="entry name" value="FBD"/>
    <property type="match status" value="1"/>
</dbReference>
<dbReference type="Pfam" id="PF24758">
    <property type="entry name" value="LRR_At5g56370"/>
    <property type="match status" value="1"/>
</dbReference>
<evidence type="ECO:0000313" key="3">
    <source>
        <dbReference type="Proteomes" id="UP000827721"/>
    </source>
</evidence>
<feature type="domain" description="F-box" evidence="1">
    <location>
        <begin position="13"/>
        <end position="61"/>
    </location>
</feature>
<dbReference type="SUPFAM" id="SSF81383">
    <property type="entry name" value="F-box domain"/>
    <property type="match status" value="1"/>
</dbReference>
<dbReference type="InterPro" id="IPR001810">
    <property type="entry name" value="F-box_dom"/>
</dbReference>
<sequence>MDLIRPQELSKAKDMISTLPDDVLIHILSRLTTKDAIKTSVLSSRWKNLWTLTYNLYFDDMPFWLNKNYETYSFVSCVDKVLSLWQAKDIQDFHLSCSFLEHGELSSVEEWICFAIEHKVSNVSLEVDIGEKWGFRLPQSILTCKTLVELSLGSDFFLDIPDSVVCFPSLKILCVKIVYPDGNLMQKLFRSCPILEDLSINGSRLCHDHLVPMFDITVPTVKRLKIELDMDYSDYKTVSNQYFVITAPNLEYLYIQDFSLACIKVNEYPLLNEVSLHVGVHLWREHSMEIHEDEALRAMQLLSAIHNTKILSLTFCTTNVLSMYFDGNMPIFPNLTHLNLGIDAVFGWKLLPHFLSNSPNLQVLILEKEVIEWYCDEVDDEAERNFVWFQCGSVPLCLRFHLKEIHIKRMRWIDDELQVIKYLLRNSQVLEKFSVDFTEFGPNRNIQRQIRNHPKGSDSCRIEFL</sequence>
<evidence type="ECO:0000259" key="1">
    <source>
        <dbReference type="PROSITE" id="PS50181"/>
    </source>
</evidence>
<dbReference type="CDD" id="cd22160">
    <property type="entry name" value="F-box_AtFBL13-like"/>
    <property type="match status" value="1"/>
</dbReference>
<dbReference type="Proteomes" id="UP000827721">
    <property type="component" value="Unassembled WGS sequence"/>
</dbReference>